<feature type="transmembrane region" description="Helical" evidence="7">
    <location>
        <begin position="669"/>
        <end position="687"/>
    </location>
</feature>
<feature type="compositionally biased region" description="Basic residues" evidence="6">
    <location>
        <begin position="335"/>
        <end position="348"/>
    </location>
</feature>
<comment type="caution">
    <text evidence="10">The sequence shown here is derived from an EMBL/GenBank/DDBJ whole genome shotgun (WGS) entry which is preliminary data.</text>
</comment>
<accession>A0A8H4UGW6</accession>
<dbReference type="InterPro" id="IPR010619">
    <property type="entry name" value="ThrE-like_N"/>
</dbReference>
<dbReference type="InterPro" id="IPR051361">
    <property type="entry name" value="ThrE/Ser_Exporter"/>
</dbReference>
<feature type="compositionally biased region" description="Basic and acidic residues" evidence="6">
    <location>
        <begin position="177"/>
        <end position="189"/>
    </location>
</feature>
<evidence type="ECO:0000256" key="3">
    <source>
        <dbReference type="ARBA" id="ARBA00022989"/>
    </source>
</evidence>
<evidence type="ECO:0000256" key="1">
    <source>
        <dbReference type="ARBA" id="ARBA00004141"/>
    </source>
</evidence>
<comment type="subcellular location">
    <subcellularLocation>
        <location evidence="1">Membrane</location>
        <topology evidence="1">Multi-pass membrane protein</topology>
    </subcellularLocation>
</comment>
<dbReference type="EMBL" id="JABEYC010000551">
    <property type="protein sequence ID" value="KAF4976318.1"/>
    <property type="molecule type" value="Genomic_DNA"/>
</dbReference>
<evidence type="ECO:0000256" key="2">
    <source>
        <dbReference type="ARBA" id="ARBA00022692"/>
    </source>
</evidence>
<feature type="region of interest" description="Disordered" evidence="6">
    <location>
        <begin position="254"/>
        <end position="295"/>
    </location>
</feature>
<evidence type="ECO:0000259" key="9">
    <source>
        <dbReference type="Pfam" id="PF12821"/>
    </source>
</evidence>
<dbReference type="PANTHER" id="PTHR31082:SF4">
    <property type="entry name" value="PHEROMONE-REGULATED MEMBRANE PROTEIN 10"/>
    <property type="match status" value="1"/>
</dbReference>
<evidence type="ECO:0000256" key="6">
    <source>
        <dbReference type="SAM" id="MobiDB-lite"/>
    </source>
</evidence>
<feature type="region of interest" description="Disordered" evidence="6">
    <location>
        <begin position="314"/>
        <end position="351"/>
    </location>
</feature>
<reference evidence="10" key="2">
    <citation type="submission" date="2020-05" db="EMBL/GenBank/DDBJ databases">
        <authorList>
            <person name="Kim H.-S."/>
            <person name="Proctor R.H."/>
            <person name="Brown D.W."/>
        </authorList>
    </citation>
    <scope>NUCLEOTIDE SEQUENCE</scope>
    <source>
        <strain evidence="10">NRRL 22465</strain>
    </source>
</reference>
<sequence>MEGSSRDYQDEPDLEVGPDSTPKPASGNETPPSPKTAAALRKEKGRVRFNSNAGATKSPANQSSPPAAVPEHRSTPITKPRPSLLRGNSSNSVTGKDTDDEPDAESKDAMAAAQERARLIAAKLRRNSSAVSMDSLESSTETAYEERGTASSSNIPLQDLSQPKHNHEGFQKLASQDNEKDGLKDEAFKLVRAHTQRFGPSAGQDSPPDKETHRDHVELTELNDGNFDGLYGVPAPEQYRGSVLSQLLKLYKPPDAPFKGQHQRNGSTASSAGQSTPTTILGSGSGAATPKKKWYDQNRSQDTLANLIEASARLANPNDAEQAQKKDQKKDQKANGKKNIRPPMHKRAGSSSRISGLWQQQQQQQEARITIHIAETLSRQEYIIKLCRALMLFGAPTHRLEEYLSMTARILEIDGQFLYLPGCMIISFDDKSTHTTEVRIVRTAQGIDLGKLKDVHLIYKEVMHDVVGVEEATERLDTLLKRKDKFHAWFRVFVFGLTSVTGAAFSFGARMIDLPLIFAFGCLVGLLQLIVAPHSALYSNVFEVSATVLVSFLARVFGSINDGDLFCFSALAQGGILMLLPGYMVLCSSLELQSRAIVPGSIRIVYAIIYCLLLGFGITVGAALYGLFDDTPASEASCRDPMNPYHSFLFVPPFIVCISILYQAKWRQMPIMVTIAFAGYMVNYFTAKRFSSSPQISSTLGALAVGVLANLYSRVRHGVAAAILIPAVFCQVPGGLASTGGLLSGISMANQLTNASAEVNGTTSVHVDESEGKIDNLVFNVAASMIQIAIGIAVGLFMSALIIYPLGKRRSGLFSM</sequence>
<feature type="compositionally biased region" description="Polar residues" evidence="6">
    <location>
        <begin position="263"/>
        <end position="282"/>
    </location>
</feature>
<proteinExistence type="inferred from homology"/>
<evidence type="ECO:0000256" key="5">
    <source>
        <dbReference type="ARBA" id="ARBA00034125"/>
    </source>
</evidence>
<dbReference type="GO" id="GO:0022857">
    <property type="term" value="F:transmembrane transporter activity"/>
    <property type="evidence" value="ECO:0007669"/>
    <property type="project" value="InterPro"/>
</dbReference>
<feature type="domain" description="Threonine/serine exporter-like N-terminal" evidence="8">
    <location>
        <begin position="382"/>
        <end position="624"/>
    </location>
</feature>
<feature type="transmembrane region" description="Helical" evidence="7">
    <location>
        <begin position="645"/>
        <end position="662"/>
    </location>
</feature>
<feature type="transmembrane region" description="Helical" evidence="7">
    <location>
        <begin position="488"/>
        <end position="508"/>
    </location>
</feature>
<feature type="compositionally biased region" description="Low complexity" evidence="6">
    <location>
        <begin position="109"/>
        <end position="122"/>
    </location>
</feature>
<feature type="transmembrane region" description="Helical" evidence="7">
    <location>
        <begin position="570"/>
        <end position="592"/>
    </location>
</feature>
<feature type="transmembrane region" description="Helical" evidence="7">
    <location>
        <begin position="719"/>
        <end position="743"/>
    </location>
</feature>
<evidence type="ECO:0000256" key="7">
    <source>
        <dbReference type="SAM" id="Phobius"/>
    </source>
</evidence>
<feature type="compositionally biased region" description="Polar residues" evidence="6">
    <location>
        <begin position="49"/>
        <end position="65"/>
    </location>
</feature>
<feature type="compositionally biased region" description="Basic and acidic residues" evidence="6">
    <location>
        <begin position="207"/>
        <end position="219"/>
    </location>
</feature>
<feature type="compositionally biased region" description="Polar residues" evidence="6">
    <location>
        <begin position="149"/>
        <end position="163"/>
    </location>
</feature>
<keyword evidence="2 7" id="KW-0812">Transmembrane</keyword>
<reference evidence="10" key="1">
    <citation type="journal article" date="2020" name="BMC Genomics">
        <title>Correction to: Identification and distribution of gene clusters required for synthesis of sphingolipid metabolism inhibitors in diverse species of the filamentous fungus Fusarium.</title>
        <authorList>
            <person name="Kim H.S."/>
            <person name="Lohmar J.M."/>
            <person name="Busman M."/>
            <person name="Brown D.W."/>
            <person name="Naumann T.A."/>
            <person name="Divon H.H."/>
            <person name="Lysoe E."/>
            <person name="Uhlig S."/>
            <person name="Proctor R.H."/>
        </authorList>
    </citation>
    <scope>NUCLEOTIDE SEQUENCE</scope>
    <source>
        <strain evidence="10">NRRL 22465</strain>
    </source>
</reference>
<feature type="transmembrane region" description="Helical" evidence="7">
    <location>
        <begin position="514"/>
        <end position="531"/>
    </location>
</feature>
<dbReference type="Proteomes" id="UP000635477">
    <property type="component" value="Unassembled WGS sequence"/>
</dbReference>
<gene>
    <name evidence="10" type="ORF">FZEAL_7003</name>
</gene>
<dbReference type="PANTHER" id="PTHR31082">
    <property type="entry name" value="PHEROMONE-REGULATED MEMBRANE PROTEIN 10"/>
    <property type="match status" value="1"/>
</dbReference>
<feature type="region of interest" description="Disordered" evidence="6">
    <location>
        <begin position="1"/>
        <end position="233"/>
    </location>
</feature>
<dbReference type="Pfam" id="PF06738">
    <property type="entry name" value="ThrE"/>
    <property type="match status" value="1"/>
</dbReference>
<feature type="domain" description="Threonine/Serine exporter ThrE" evidence="9">
    <location>
        <begin position="651"/>
        <end position="802"/>
    </location>
</feature>
<feature type="transmembrane region" description="Helical" evidence="7">
    <location>
        <begin position="785"/>
        <end position="806"/>
    </location>
</feature>
<feature type="compositionally biased region" description="Polar residues" evidence="6">
    <location>
        <begin position="127"/>
        <end position="142"/>
    </location>
</feature>
<feature type="compositionally biased region" description="Polar residues" evidence="6">
    <location>
        <begin position="86"/>
        <end position="95"/>
    </location>
</feature>
<keyword evidence="4 7" id="KW-0472">Membrane</keyword>
<evidence type="ECO:0000313" key="10">
    <source>
        <dbReference type="EMBL" id="KAF4976318.1"/>
    </source>
</evidence>
<dbReference type="OrthoDB" id="413008at2759"/>
<dbReference type="InterPro" id="IPR024528">
    <property type="entry name" value="ThrE_2"/>
</dbReference>
<evidence type="ECO:0000256" key="4">
    <source>
        <dbReference type="ARBA" id="ARBA00023136"/>
    </source>
</evidence>
<dbReference type="Pfam" id="PF12821">
    <property type="entry name" value="ThrE_2"/>
    <property type="match status" value="1"/>
</dbReference>
<feature type="transmembrane region" description="Helical" evidence="7">
    <location>
        <begin position="693"/>
        <end position="712"/>
    </location>
</feature>
<protein>
    <submittedName>
        <fullName evidence="10">Uncharacterized protein</fullName>
    </submittedName>
</protein>
<keyword evidence="11" id="KW-1185">Reference proteome</keyword>
<dbReference type="GO" id="GO:0016020">
    <property type="term" value="C:membrane"/>
    <property type="evidence" value="ECO:0007669"/>
    <property type="project" value="UniProtKB-SubCell"/>
</dbReference>
<dbReference type="AlphaFoldDB" id="A0A8H4UGW6"/>
<keyword evidence="3 7" id="KW-1133">Transmembrane helix</keyword>
<feature type="transmembrane region" description="Helical" evidence="7">
    <location>
        <begin position="604"/>
        <end position="625"/>
    </location>
</feature>
<organism evidence="10 11">
    <name type="scientific">Fusarium zealandicum</name>
    <dbReference type="NCBI Taxonomy" id="1053134"/>
    <lineage>
        <taxon>Eukaryota</taxon>
        <taxon>Fungi</taxon>
        <taxon>Dikarya</taxon>
        <taxon>Ascomycota</taxon>
        <taxon>Pezizomycotina</taxon>
        <taxon>Sordariomycetes</taxon>
        <taxon>Hypocreomycetidae</taxon>
        <taxon>Hypocreales</taxon>
        <taxon>Nectriaceae</taxon>
        <taxon>Fusarium</taxon>
        <taxon>Fusarium staphyleae species complex</taxon>
    </lineage>
</organism>
<comment type="similarity">
    <text evidence="5">Belongs to the ThrE exporter (TC 2.A.79) family.</text>
</comment>
<evidence type="ECO:0000313" key="11">
    <source>
        <dbReference type="Proteomes" id="UP000635477"/>
    </source>
</evidence>
<evidence type="ECO:0000259" key="8">
    <source>
        <dbReference type="Pfam" id="PF06738"/>
    </source>
</evidence>
<feature type="compositionally biased region" description="Basic and acidic residues" evidence="6">
    <location>
        <begin position="322"/>
        <end position="334"/>
    </location>
</feature>
<name>A0A8H4UGW6_9HYPO</name>